<dbReference type="EMBL" id="WAGD01000042">
    <property type="protein sequence ID" value="KAB0876232.1"/>
    <property type="molecule type" value="Genomic_DNA"/>
</dbReference>
<reference evidence="9 12" key="2">
    <citation type="submission" date="2019-08" db="EMBL/GenBank/DDBJ databases">
        <title>Prevalence, distribution, and phylogeny of type two toxin-antitoxin genes possessed by Cronobacter species where C. sakazakii homologs follow sequence type lineages.</title>
        <authorList>
            <person name="Finkelstein S."/>
            <person name="Negrete F."/>
            <person name="Jang H."/>
            <person name="Gopinath G.R."/>
            <person name="Tall B.D."/>
        </authorList>
    </citation>
    <scope>NUCLEOTIDE SEQUENCE [LARGE SCALE GENOMIC DNA]</scope>
    <source>
        <strain evidence="9 12">MOD1_GK1257</strain>
    </source>
</reference>
<feature type="transmembrane region" description="Helical" evidence="7">
    <location>
        <begin position="300"/>
        <end position="321"/>
    </location>
</feature>
<dbReference type="Pfam" id="PF07690">
    <property type="entry name" value="MFS_1"/>
    <property type="match status" value="1"/>
</dbReference>
<proteinExistence type="predicted"/>
<evidence type="ECO:0000256" key="7">
    <source>
        <dbReference type="SAM" id="Phobius"/>
    </source>
</evidence>
<comment type="subcellular location">
    <subcellularLocation>
        <location evidence="1">Membrane</location>
        <topology evidence="1">Multi-pass membrane protein</topology>
    </subcellularLocation>
</comment>
<comment type="caution">
    <text evidence="10">The sequence shown here is derived from an EMBL/GenBank/DDBJ whole genome shotgun (WGS) entry which is preliminary data.</text>
</comment>
<feature type="transmembrane region" description="Helical" evidence="7">
    <location>
        <begin position="435"/>
        <end position="454"/>
    </location>
</feature>
<evidence type="ECO:0000313" key="9">
    <source>
        <dbReference type="EMBL" id="KAB0876232.1"/>
    </source>
</evidence>
<dbReference type="EMBL" id="MSAE01000001">
    <property type="protein sequence ID" value="PUX18493.1"/>
    <property type="molecule type" value="Genomic_DNA"/>
</dbReference>
<evidence type="ECO:0000313" key="11">
    <source>
        <dbReference type="Proteomes" id="UP000244378"/>
    </source>
</evidence>
<dbReference type="PRINTS" id="PR01036">
    <property type="entry name" value="TCRTETB"/>
</dbReference>
<feature type="transmembrane region" description="Helical" evidence="7">
    <location>
        <begin position="175"/>
        <end position="192"/>
    </location>
</feature>
<evidence type="ECO:0000313" key="10">
    <source>
        <dbReference type="EMBL" id="PUX18493.1"/>
    </source>
</evidence>
<evidence type="ECO:0000256" key="3">
    <source>
        <dbReference type="ARBA" id="ARBA00022475"/>
    </source>
</evidence>
<reference evidence="10 11" key="1">
    <citation type="submission" date="2016-12" db="EMBL/GenBank/DDBJ databases">
        <title>Analysis of the Molecular Diversity Among Cronobacter Species Isolated from Filth Flies Using a Pan Genomic DNA Microarray.</title>
        <authorList>
            <person name="Pava-Ripoll M."/>
            <person name="Tall B."/>
            <person name="Farber J."/>
            <person name="Fanning S."/>
            <person name="Lehner A."/>
            <person name="Stephan R."/>
            <person name="Pagotto F."/>
            <person name="Iverson C."/>
            <person name="Ziobro G."/>
            <person name="Miller A."/>
            <person name="Pearson R."/>
            <person name="Yan Q."/>
            <person name="Kim M."/>
            <person name="Jeong S."/>
            <person name="Park J."/>
            <person name="Jun S."/>
            <person name="Choi H."/>
            <person name="Chung T."/>
            <person name="Yoo Y."/>
            <person name="Park E."/>
            <person name="Hwang S."/>
            <person name="Lee B."/>
            <person name="Sathyamoorthy V."/>
            <person name="Carter L."/>
            <person name="Mammel M."/>
            <person name="Jackson S."/>
            <person name="Kothary M."/>
            <person name="Patel I."/>
            <person name="Grim C."/>
            <person name="Gopinath G."/>
            <person name="Gangiredla J."/>
            <person name="Chase H."/>
        </authorList>
    </citation>
    <scope>NUCLEOTIDE SEQUENCE [LARGE SCALE GENOMIC DNA]</scope>
    <source>
        <strain evidence="10 11">MOD1-Md1s</strain>
    </source>
</reference>
<dbReference type="GO" id="GO:0022857">
    <property type="term" value="F:transmembrane transporter activity"/>
    <property type="evidence" value="ECO:0007669"/>
    <property type="project" value="InterPro"/>
</dbReference>
<dbReference type="Gene3D" id="1.20.1250.20">
    <property type="entry name" value="MFS general substrate transporter like domains"/>
    <property type="match status" value="1"/>
</dbReference>
<keyword evidence="4 7" id="KW-0812">Transmembrane</keyword>
<dbReference type="InterPro" id="IPR020846">
    <property type="entry name" value="MFS_dom"/>
</dbReference>
<sequence>MTLFSSLPGDEGLPGRERALAMVAVMTSTTMAVFDGAMVNIALPDIARELQVSAADAVWVANGYLLAAAMTLAIFAALAGRLGFRTLFAAGVGLFTLASLGCALADSLSWLVAMRFLQGIGGAATLSIAPAILRTVFPNRLLGRILGMNALLIATSTAVAPVLGGALLAWLGWPWLFAINLAPGALALWLTLRTLPQARRPAHGPFDVPGALLSALMLGAVVMAPGAVSLHAMFGFGALAALSGAALVWRLRRAPEPLLPPQLFASPRFTLAALTSLASFISQGMTFVALPFLFQSVYGYSALNAALLFTAWPVGIMLVAPCAGRLADRHAPALIATAGLAVFVAGLVALALLPAQASAGDISLRGLLCGLGFGVFQSPNNREMLANASREHSGYASGVLAIMRTFGQCVGAALVGVILALGAPSEESLAQASGVRLALWVAAAASLLALGVSLSRLRRG</sequence>
<evidence type="ECO:0000256" key="6">
    <source>
        <dbReference type="ARBA" id="ARBA00023136"/>
    </source>
</evidence>
<feature type="transmembrane region" description="Helical" evidence="7">
    <location>
        <begin position="269"/>
        <end position="294"/>
    </location>
</feature>
<name>A0A2T7B0H4_9ENTR</name>
<dbReference type="SUPFAM" id="SSF103473">
    <property type="entry name" value="MFS general substrate transporter"/>
    <property type="match status" value="1"/>
</dbReference>
<dbReference type="CDD" id="cd17321">
    <property type="entry name" value="MFS_MMR_MDR_like"/>
    <property type="match status" value="1"/>
</dbReference>
<feature type="transmembrane region" description="Helical" evidence="7">
    <location>
        <begin position="87"/>
        <end position="110"/>
    </location>
</feature>
<keyword evidence="2" id="KW-0813">Transport</keyword>
<feature type="transmembrane region" description="Helical" evidence="7">
    <location>
        <begin position="333"/>
        <end position="356"/>
    </location>
</feature>
<dbReference type="PROSITE" id="PS50850">
    <property type="entry name" value="MFS"/>
    <property type="match status" value="1"/>
</dbReference>
<dbReference type="OrthoDB" id="9812221at2"/>
<keyword evidence="6 7" id="KW-0472">Membrane</keyword>
<dbReference type="AlphaFoldDB" id="A0A2T7B0H4"/>
<evidence type="ECO:0000256" key="1">
    <source>
        <dbReference type="ARBA" id="ARBA00004141"/>
    </source>
</evidence>
<dbReference type="PANTHER" id="PTHR42718:SF9">
    <property type="entry name" value="MAJOR FACILITATOR SUPERFAMILY MULTIDRUG TRANSPORTER MFSC"/>
    <property type="match status" value="1"/>
</dbReference>
<feature type="transmembrane region" description="Helical" evidence="7">
    <location>
        <begin position="149"/>
        <end position="169"/>
    </location>
</feature>
<evidence type="ECO:0000256" key="4">
    <source>
        <dbReference type="ARBA" id="ARBA00022692"/>
    </source>
</evidence>
<feature type="domain" description="Major facilitator superfamily (MFS) profile" evidence="8">
    <location>
        <begin position="21"/>
        <end position="460"/>
    </location>
</feature>
<dbReference type="GO" id="GO:0016020">
    <property type="term" value="C:membrane"/>
    <property type="evidence" value="ECO:0007669"/>
    <property type="project" value="UniProtKB-SubCell"/>
</dbReference>
<keyword evidence="5 7" id="KW-1133">Transmembrane helix</keyword>
<dbReference type="Gene3D" id="1.20.1720.10">
    <property type="entry name" value="Multidrug resistance protein D"/>
    <property type="match status" value="1"/>
</dbReference>
<dbReference type="InterPro" id="IPR011701">
    <property type="entry name" value="MFS"/>
</dbReference>
<dbReference type="Proteomes" id="UP000244378">
    <property type="component" value="Unassembled WGS sequence"/>
</dbReference>
<feature type="transmembrane region" description="Helical" evidence="7">
    <location>
        <begin position="116"/>
        <end position="137"/>
    </location>
</feature>
<feature type="transmembrane region" description="Helical" evidence="7">
    <location>
        <begin position="401"/>
        <end position="423"/>
    </location>
</feature>
<dbReference type="InterPro" id="IPR036259">
    <property type="entry name" value="MFS_trans_sf"/>
</dbReference>
<organism evidence="10 11">
    <name type="scientific">Cronobacter muytjensii</name>
    <dbReference type="NCBI Taxonomy" id="413501"/>
    <lineage>
        <taxon>Bacteria</taxon>
        <taxon>Pseudomonadati</taxon>
        <taxon>Pseudomonadota</taxon>
        <taxon>Gammaproteobacteria</taxon>
        <taxon>Enterobacterales</taxon>
        <taxon>Enterobacteriaceae</taxon>
        <taxon>Cronobacter</taxon>
    </lineage>
</organism>
<protein>
    <submittedName>
        <fullName evidence="10">MFS transporter</fullName>
    </submittedName>
</protein>
<dbReference type="Proteomes" id="UP000469927">
    <property type="component" value="Unassembled WGS sequence"/>
</dbReference>
<evidence type="ECO:0000256" key="2">
    <source>
        <dbReference type="ARBA" id="ARBA00022448"/>
    </source>
</evidence>
<keyword evidence="3" id="KW-1003">Cell membrane</keyword>
<feature type="transmembrane region" description="Helical" evidence="7">
    <location>
        <begin position="20"/>
        <end position="43"/>
    </location>
</feature>
<keyword evidence="12" id="KW-1185">Reference proteome</keyword>
<accession>A0A2T7B0H4</accession>
<feature type="transmembrane region" description="Helical" evidence="7">
    <location>
        <begin position="204"/>
        <end position="224"/>
    </location>
</feature>
<gene>
    <name evidence="10" type="ORF">AUN14_00780</name>
    <name evidence="9" type="ORF">FZI19_14025</name>
</gene>
<feature type="transmembrane region" description="Helical" evidence="7">
    <location>
        <begin position="63"/>
        <end position="80"/>
    </location>
</feature>
<evidence type="ECO:0000256" key="5">
    <source>
        <dbReference type="ARBA" id="ARBA00022989"/>
    </source>
</evidence>
<dbReference type="PANTHER" id="PTHR42718">
    <property type="entry name" value="MAJOR FACILITATOR SUPERFAMILY MULTIDRUG TRANSPORTER MFSC"/>
    <property type="match status" value="1"/>
</dbReference>
<dbReference type="RefSeq" id="WP_075192122.1">
    <property type="nucleotide sequence ID" value="NZ_JASDAD010000014.1"/>
</dbReference>
<evidence type="ECO:0000313" key="12">
    <source>
        <dbReference type="Proteomes" id="UP000469927"/>
    </source>
</evidence>
<evidence type="ECO:0000259" key="8">
    <source>
        <dbReference type="PROSITE" id="PS50850"/>
    </source>
</evidence>